<dbReference type="SMART" id="SM00054">
    <property type="entry name" value="EFh"/>
    <property type="match status" value="2"/>
</dbReference>
<keyword evidence="1" id="KW-0050">Antiport</keyword>
<keyword evidence="5" id="KW-0472">Membrane</keyword>
<name>A0A8X8XZY2_SALSN</name>
<dbReference type="PANTHER" id="PTHR31503">
    <property type="entry name" value="VACUOLAR CALCIUM ION TRANSPORTER"/>
    <property type="match status" value="1"/>
</dbReference>
<feature type="domain" description="EF-hand" evidence="7">
    <location>
        <begin position="657"/>
        <end position="692"/>
    </location>
</feature>
<comment type="caution">
    <text evidence="8">The sequence shown here is derived from an EMBL/GenBank/DDBJ whole genome shotgun (WGS) entry which is preliminary data.</text>
</comment>
<keyword evidence="2" id="KW-0106">Calcium</keyword>
<dbReference type="AlphaFoldDB" id="A0A8X8XZY2"/>
<dbReference type="GO" id="GO:0015369">
    <property type="term" value="F:calcium:proton antiporter activity"/>
    <property type="evidence" value="ECO:0007669"/>
    <property type="project" value="TreeGrafter"/>
</dbReference>
<dbReference type="GO" id="GO:0005509">
    <property type="term" value="F:calcium ion binding"/>
    <property type="evidence" value="ECO:0007669"/>
    <property type="project" value="InterPro"/>
</dbReference>
<feature type="transmembrane region" description="Helical" evidence="5">
    <location>
        <begin position="842"/>
        <end position="859"/>
    </location>
</feature>
<evidence type="ECO:0000259" key="7">
    <source>
        <dbReference type="PROSITE" id="PS50222"/>
    </source>
</evidence>
<feature type="domain" description="EF-hand" evidence="7">
    <location>
        <begin position="617"/>
        <end position="652"/>
    </location>
</feature>
<dbReference type="Gene3D" id="1.10.238.10">
    <property type="entry name" value="EF-hand"/>
    <property type="match status" value="1"/>
</dbReference>
<feature type="transmembrane region" description="Helical" evidence="5">
    <location>
        <begin position="228"/>
        <end position="247"/>
    </location>
</feature>
<feature type="transmembrane region" description="Helical" evidence="5">
    <location>
        <begin position="492"/>
        <end position="513"/>
    </location>
</feature>
<feature type="transmembrane region" description="Helical" evidence="5">
    <location>
        <begin position="358"/>
        <end position="380"/>
    </location>
</feature>
<dbReference type="InterPro" id="IPR018247">
    <property type="entry name" value="EF_Hand_1_Ca_BS"/>
</dbReference>
<keyword evidence="3" id="KW-0406">Ion transport</keyword>
<sequence length="888" mass="97020">MKRFVVVSSLYLLASIQLAHSRSIVDDRSSGANLPLLVTTVTCEPVYGFLPCATNGLGLLFMIVVCNISLSFGGKYVATGSDMWMQIIGPGVVGGSVFQFLGTIPQLVIWISHAYLNCTGEIRDGDGARRSSDPSNIHMGPYHRSSVITDDETSWASRLVLAASLPYLILELQTILTSSFAKKLIILFALIVMLILLFAYILIQNGGSEQEALLSRITVTSQVASTSWWRATLSLVFGFGIALSLSQPLMTSIMAFAKAVNVSSFWVSYVVLPLALHYHTILQTINLASKNSKKSNSLQLSSLYGGVFMGNAISLLPFLVPVYFRDLSSDVSTELHLVVLICFFTGGYTSFNTKFPRWTGYVAIALYPISLGTVYIRVLIKGAAEAINDGSGELVLLRRLSMRNTEHEQAAPGLRSGKETDQNWSHGARKRPGGPENWGPVRSHGPRDGPAKSIKKKFNHIPFAMNYECKVLYLCGSAEEAQARVTSGMGMVLGGVVIMLTLIWGLTIVMGSSDPPEEQQTAQGYNVVTDVQTSWTARLVLVASLPYLILELQNVFTSSSGKKLIILIALLVTIALLVAYILFQSFQPWIQNRCFEFMIEKHAKDKLLKLLTTNGRPNIGKIQKLFNKMDKDNTSSVTPAEIRVLVLGVKMEDDDISTNRVLDEITTYFDTSGDGSIGQEEFVVGMTTLALTLLDLTPAQLTTTGNNISQNPEQEALLSRITSSSQAKSTSWLIYLKATLSLALGFGIALSLSQPLMTSIMAFAKATNVSSFWVSYVVLPLALHYNNILQTIKLASQKSEKTNSLLLSSLYGGVFMGNAISLLPFLVPVYFRDLTSEVSLELHLVLLICLGMGGFASFNTTFPRWTGYVAIALYPISLGTVYVLTSLI</sequence>
<gene>
    <name evidence="8" type="ORF">SASPL_117121</name>
</gene>
<evidence type="ECO:0000256" key="4">
    <source>
        <dbReference type="SAM" id="MobiDB-lite"/>
    </source>
</evidence>
<evidence type="ECO:0000313" key="9">
    <source>
        <dbReference type="Proteomes" id="UP000298416"/>
    </source>
</evidence>
<feature type="region of interest" description="Disordered" evidence="4">
    <location>
        <begin position="407"/>
        <end position="452"/>
    </location>
</feature>
<feature type="transmembrane region" description="Helical" evidence="5">
    <location>
        <begin position="45"/>
        <end position="66"/>
    </location>
</feature>
<accession>A0A8X8XZY2</accession>
<dbReference type="GO" id="GO:0016020">
    <property type="term" value="C:membrane"/>
    <property type="evidence" value="ECO:0007669"/>
    <property type="project" value="InterPro"/>
</dbReference>
<feature type="transmembrane region" description="Helical" evidence="5">
    <location>
        <begin position="762"/>
        <end position="785"/>
    </location>
</feature>
<feature type="transmembrane region" description="Helical" evidence="5">
    <location>
        <begin position="259"/>
        <end position="281"/>
    </location>
</feature>
<dbReference type="PROSITE" id="PS00018">
    <property type="entry name" value="EF_HAND_1"/>
    <property type="match status" value="1"/>
</dbReference>
<dbReference type="Proteomes" id="UP000298416">
    <property type="component" value="Unassembled WGS sequence"/>
</dbReference>
<feature type="transmembrane region" description="Helical" evidence="5">
    <location>
        <begin position="805"/>
        <end position="830"/>
    </location>
</feature>
<evidence type="ECO:0000256" key="6">
    <source>
        <dbReference type="SAM" id="SignalP"/>
    </source>
</evidence>
<dbReference type="InterPro" id="IPR002048">
    <property type="entry name" value="EF_hand_dom"/>
</dbReference>
<dbReference type="CDD" id="cd00051">
    <property type="entry name" value="EFh"/>
    <property type="match status" value="1"/>
</dbReference>
<dbReference type="InterPro" id="IPR004713">
    <property type="entry name" value="CaH_exchang"/>
</dbReference>
<evidence type="ECO:0000256" key="5">
    <source>
        <dbReference type="SAM" id="Phobius"/>
    </source>
</evidence>
<evidence type="ECO:0000256" key="2">
    <source>
        <dbReference type="ARBA" id="ARBA00022837"/>
    </source>
</evidence>
<proteinExistence type="predicted"/>
<feature type="transmembrane region" description="Helical" evidence="5">
    <location>
        <begin position="335"/>
        <end position="352"/>
    </location>
</feature>
<feature type="signal peptide" evidence="6">
    <location>
        <begin position="1"/>
        <end position="21"/>
    </location>
</feature>
<protein>
    <recommendedName>
        <fullName evidence="7">EF-hand domain-containing protein</fullName>
    </recommendedName>
</protein>
<reference evidence="8" key="2">
    <citation type="submission" date="2020-08" db="EMBL/GenBank/DDBJ databases">
        <title>Plant Genome Project.</title>
        <authorList>
            <person name="Zhang R.-G."/>
        </authorList>
    </citation>
    <scope>NUCLEOTIDE SEQUENCE</scope>
    <source>
        <strain evidence="8">Huo1</strain>
        <tissue evidence="8">Leaf</tissue>
    </source>
</reference>
<reference evidence="8" key="1">
    <citation type="submission" date="2018-01" db="EMBL/GenBank/DDBJ databases">
        <authorList>
            <person name="Mao J.F."/>
        </authorList>
    </citation>
    <scope>NUCLEOTIDE SEQUENCE</scope>
    <source>
        <strain evidence="8">Huo1</strain>
        <tissue evidence="8">Leaf</tissue>
    </source>
</reference>
<feature type="transmembrane region" description="Helical" evidence="5">
    <location>
        <begin position="865"/>
        <end position="885"/>
    </location>
</feature>
<keyword evidence="6" id="KW-0732">Signal</keyword>
<feature type="transmembrane region" description="Helical" evidence="5">
    <location>
        <begin position="301"/>
        <end position="323"/>
    </location>
</feature>
<dbReference type="PROSITE" id="PS50222">
    <property type="entry name" value="EF_HAND_2"/>
    <property type="match status" value="2"/>
</dbReference>
<dbReference type="InterPro" id="IPR011992">
    <property type="entry name" value="EF-hand-dom_pair"/>
</dbReference>
<feature type="transmembrane region" description="Helical" evidence="5">
    <location>
        <begin position="184"/>
        <end position="203"/>
    </location>
</feature>
<evidence type="ECO:0000256" key="1">
    <source>
        <dbReference type="ARBA" id="ARBA00022449"/>
    </source>
</evidence>
<keyword evidence="5" id="KW-1133">Transmembrane helix</keyword>
<dbReference type="SUPFAM" id="SSF47473">
    <property type="entry name" value="EF-hand"/>
    <property type="match status" value="1"/>
</dbReference>
<dbReference type="GO" id="GO:0006874">
    <property type="term" value="P:intracellular calcium ion homeostasis"/>
    <property type="evidence" value="ECO:0007669"/>
    <property type="project" value="TreeGrafter"/>
</dbReference>
<dbReference type="PANTHER" id="PTHR31503:SF80">
    <property type="entry name" value="EF-HAND DOMAIN-CONTAINING PROTEIN"/>
    <property type="match status" value="1"/>
</dbReference>
<evidence type="ECO:0000256" key="3">
    <source>
        <dbReference type="ARBA" id="ARBA00023065"/>
    </source>
</evidence>
<keyword evidence="5" id="KW-0812">Transmembrane</keyword>
<feature type="transmembrane region" description="Helical" evidence="5">
    <location>
        <begin position="564"/>
        <end position="583"/>
    </location>
</feature>
<feature type="transmembrane region" description="Helical" evidence="5">
    <location>
        <begin position="87"/>
        <end position="111"/>
    </location>
</feature>
<dbReference type="EMBL" id="PNBA02000006">
    <property type="protein sequence ID" value="KAG6420586.1"/>
    <property type="molecule type" value="Genomic_DNA"/>
</dbReference>
<evidence type="ECO:0000313" key="8">
    <source>
        <dbReference type="EMBL" id="KAG6420586.1"/>
    </source>
</evidence>
<organism evidence="8">
    <name type="scientific">Salvia splendens</name>
    <name type="common">Scarlet sage</name>
    <dbReference type="NCBI Taxonomy" id="180675"/>
    <lineage>
        <taxon>Eukaryota</taxon>
        <taxon>Viridiplantae</taxon>
        <taxon>Streptophyta</taxon>
        <taxon>Embryophyta</taxon>
        <taxon>Tracheophyta</taxon>
        <taxon>Spermatophyta</taxon>
        <taxon>Magnoliopsida</taxon>
        <taxon>eudicotyledons</taxon>
        <taxon>Gunneridae</taxon>
        <taxon>Pentapetalae</taxon>
        <taxon>asterids</taxon>
        <taxon>lamiids</taxon>
        <taxon>Lamiales</taxon>
        <taxon>Lamiaceae</taxon>
        <taxon>Nepetoideae</taxon>
        <taxon>Mentheae</taxon>
        <taxon>Salviinae</taxon>
        <taxon>Salvia</taxon>
        <taxon>Salvia subgen. Calosphace</taxon>
        <taxon>core Calosphace</taxon>
    </lineage>
</organism>
<keyword evidence="9" id="KW-1185">Reference proteome</keyword>
<feature type="chain" id="PRO_5036488324" description="EF-hand domain-containing protein" evidence="6">
    <location>
        <begin position="22"/>
        <end position="888"/>
    </location>
</feature>
<feature type="transmembrane region" description="Helical" evidence="5">
    <location>
        <begin position="732"/>
        <end position="750"/>
    </location>
</feature>
<keyword evidence="1" id="KW-0813">Transport</keyword>